<protein>
    <recommendedName>
        <fullName evidence="4">Major facilitator superfamily (MFS) profile domain-containing protein</fullName>
    </recommendedName>
</protein>
<dbReference type="Proteomes" id="UP000053989">
    <property type="component" value="Unassembled WGS sequence"/>
</dbReference>
<evidence type="ECO:0000313" key="2">
    <source>
        <dbReference type="EMBL" id="KIM64842.1"/>
    </source>
</evidence>
<dbReference type="PANTHER" id="PTHR37488:SF2">
    <property type="entry name" value="DUF1275 DOMAIN-CONTAINING PROTEIN"/>
    <property type="match status" value="1"/>
</dbReference>
<dbReference type="PANTHER" id="PTHR37488">
    <property type="entry name" value="DUF1275 DOMAIN-CONTAINING PROTEIN"/>
    <property type="match status" value="1"/>
</dbReference>
<reference evidence="3" key="2">
    <citation type="submission" date="2015-01" db="EMBL/GenBank/DDBJ databases">
        <title>Evolutionary Origins and Diversification of the Mycorrhizal Mutualists.</title>
        <authorList>
            <consortium name="DOE Joint Genome Institute"/>
            <consortium name="Mycorrhizal Genomics Consortium"/>
            <person name="Kohler A."/>
            <person name="Kuo A."/>
            <person name="Nagy L.G."/>
            <person name="Floudas D."/>
            <person name="Copeland A."/>
            <person name="Barry K.W."/>
            <person name="Cichocki N."/>
            <person name="Veneault-Fourrey C."/>
            <person name="LaButti K."/>
            <person name="Lindquist E.A."/>
            <person name="Lipzen A."/>
            <person name="Lundell T."/>
            <person name="Morin E."/>
            <person name="Murat C."/>
            <person name="Riley R."/>
            <person name="Ohm R."/>
            <person name="Sun H."/>
            <person name="Tunlid A."/>
            <person name="Henrissat B."/>
            <person name="Grigoriev I.V."/>
            <person name="Hibbett D.S."/>
            <person name="Martin F."/>
        </authorList>
    </citation>
    <scope>NUCLEOTIDE SEQUENCE [LARGE SCALE GENOMIC DNA]</scope>
    <source>
        <strain evidence="3">Foug A</strain>
    </source>
</reference>
<sequence>MESTKRFMVQELDGSCASAPLATYCFVTGFVDVITYSAIYVWCAFQTGNSLQLALALARLFNDPRNFLFTITDRQALCSALSFLGAFVGRLGDKLGCKTRLWMSLGTFIQTLFTLAAALAI</sequence>
<accession>A0A0C3AIW9</accession>
<keyword evidence="3" id="KW-1185">Reference proteome</keyword>
<dbReference type="Pfam" id="PF06912">
    <property type="entry name" value="DUF1275"/>
    <property type="match status" value="1"/>
</dbReference>
<keyword evidence="1" id="KW-0812">Transmembrane</keyword>
<dbReference type="EMBL" id="KN822026">
    <property type="protein sequence ID" value="KIM64842.1"/>
    <property type="molecule type" value="Genomic_DNA"/>
</dbReference>
<dbReference type="HOGENOM" id="CLU_2039436_0_0_1"/>
<feature type="transmembrane region" description="Helical" evidence="1">
    <location>
        <begin position="21"/>
        <end position="47"/>
    </location>
</feature>
<dbReference type="InParanoid" id="A0A0C3AIW9"/>
<evidence type="ECO:0000313" key="3">
    <source>
        <dbReference type="Proteomes" id="UP000053989"/>
    </source>
</evidence>
<feature type="transmembrane region" description="Helical" evidence="1">
    <location>
        <begin position="101"/>
        <end position="120"/>
    </location>
</feature>
<dbReference type="InterPro" id="IPR010699">
    <property type="entry name" value="DUF1275"/>
</dbReference>
<organism evidence="2 3">
    <name type="scientific">Scleroderma citrinum Foug A</name>
    <dbReference type="NCBI Taxonomy" id="1036808"/>
    <lineage>
        <taxon>Eukaryota</taxon>
        <taxon>Fungi</taxon>
        <taxon>Dikarya</taxon>
        <taxon>Basidiomycota</taxon>
        <taxon>Agaricomycotina</taxon>
        <taxon>Agaricomycetes</taxon>
        <taxon>Agaricomycetidae</taxon>
        <taxon>Boletales</taxon>
        <taxon>Sclerodermatineae</taxon>
        <taxon>Sclerodermataceae</taxon>
        <taxon>Scleroderma</taxon>
    </lineage>
</organism>
<keyword evidence="1" id="KW-0472">Membrane</keyword>
<dbReference type="OrthoDB" id="5288586at2759"/>
<keyword evidence="1" id="KW-1133">Transmembrane helix</keyword>
<reference evidence="2 3" key="1">
    <citation type="submission" date="2014-04" db="EMBL/GenBank/DDBJ databases">
        <authorList>
            <consortium name="DOE Joint Genome Institute"/>
            <person name="Kuo A."/>
            <person name="Kohler A."/>
            <person name="Nagy L.G."/>
            <person name="Floudas D."/>
            <person name="Copeland A."/>
            <person name="Barry K.W."/>
            <person name="Cichocki N."/>
            <person name="Veneault-Fourrey C."/>
            <person name="LaButti K."/>
            <person name="Lindquist E.A."/>
            <person name="Lipzen A."/>
            <person name="Lundell T."/>
            <person name="Morin E."/>
            <person name="Murat C."/>
            <person name="Sun H."/>
            <person name="Tunlid A."/>
            <person name="Henrissat B."/>
            <person name="Grigoriev I.V."/>
            <person name="Hibbett D.S."/>
            <person name="Martin F."/>
            <person name="Nordberg H.P."/>
            <person name="Cantor M.N."/>
            <person name="Hua S.X."/>
        </authorList>
    </citation>
    <scope>NUCLEOTIDE SEQUENCE [LARGE SCALE GENOMIC DNA]</scope>
    <source>
        <strain evidence="2 3">Foug A</strain>
    </source>
</reference>
<dbReference type="AlphaFoldDB" id="A0A0C3AIW9"/>
<name>A0A0C3AIW9_9AGAM</name>
<gene>
    <name evidence="2" type="ORF">SCLCIDRAFT_597366</name>
</gene>
<evidence type="ECO:0008006" key="4">
    <source>
        <dbReference type="Google" id="ProtNLM"/>
    </source>
</evidence>
<proteinExistence type="predicted"/>
<evidence type="ECO:0000256" key="1">
    <source>
        <dbReference type="SAM" id="Phobius"/>
    </source>
</evidence>